<keyword evidence="3 9" id="KW-0812">Transmembrane</keyword>
<keyword evidence="4 9" id="KW-1133">Transmembrane helix</keyword>
<proteinExistence type="inferred from homology"/>
<accession>A0A1B6EFT2</accession>
<dbReference type="PANTHER" id="PTHR48021:SF96">
    <property type="entry name" value="FACILITATED TREHALOSE TRANSPORTER TRET1-1-RELATED"/>
    <property type="match status" value="1"/>
</dbReference>
<dbReference type="FunFam" id="1.20.1250.20:FF:000055">
    <property type="entry name" value="Facilitated trehalose transporter Tret1-2 homolog"/>
    <property type="match status" value="1"/>
</dbReference>
<keyword evidence="6" id="KW-0325">Glycoprotein</keyword>
<dbReference type="InterPro" id="IPR044775">
    <property type="entry name" value="MFS_ERD6/Tret1-like"/>
</dbReference>
<evidence type="ECO:0000256" key="9">
    <source>
        <dbReference type="SAM" id="Phobius"/>
    </source>
</evidence>
<dbReference type="EMBL" id="GEDC01000496">
    <property type="protein sequence ID" value="JAS36802.1"/>
    <property type="molecule type" value="Transcribed_RNA"/>
</dbReference>
<feature type="domain" description="Major facilitator superfamily (MFS) profile" evidence="10">
    <location>
        <begin position="190"/>
        <end position="616"/>
    </location>
</feature>
<evidence type="ECO:0000256" key="1">
    <source>
        <dbReference type="ARBA" id="ARBA00004651"/>
    </source>
</evidence>
<feature type="transmembrane region" description="Helical" evidence="9">
    <location>
        <begin position="491"/>
        <end position="513"/>
    </location>
</feature>
<dbReference type="InterPro" id="IPR050549">
    <property type="entry name" value="MFS_Trehalose_Transporter"/>
</dbReference>
<dbReference type="AlphaFoldDB" id="A0A1B6EFT2"/>
<dbReference type="SUPFAM" id="SSF103473">
    <property type="entry name" value="MFS general substrate transporter"/>
    <property type="match status" value="1"/>
</dbReference>
<dbReference type="GO" id="GO:0051119">
    <property type="term" value="F:sugar transmembrane transporter activity"/>
    <property type="evidence" value="ECO:0007669"/>
    <property type="project" value="InterPro"/>
</dbReference>
<dbReference type="PANTHER" id="PTHR48021">
    <property type="match status" value="1"/>
</dbReference>
<dbReference type="GO" id="GO:0005886">
    <property type="term" value="C:plasma membrane"/>
    <property type="evidence" value="ECO:0007669"/>
    <property type="project" value="UniProtKB-SubCell"/>
</dbReference>
<feature type="transmembrane region" description="Helical" evidence="9">
    <location>
        <begin position="427"/>
        <end position="447"/>
    </location>
</feature>
<evidence type="ECO:0000256" key="3">
    <source>
        <dbReference type="ARBA" id="ARBA00022692"/>
    </source>
</evidence>
<feature type="compositionally biased region" description="Low complexity" evidence="8">
    <location>
        <begin position="52"/>
        <end position="71"/>
    </location>
</feature>
<keyword evidence="5 9" id="KW-0472">Membrane</keyword>
<feature type="region of interest" description="Disordered" evidence="8">
    <location>
        <begin position="41"/>
        <end position="71"/>
    </location>
</feature>
<feature type="transmembrane region" description="Helical" evidence="9">
    <location>
        <begin position="284"/>
        <end position="305"/>
    </location>
</feature>
<feature type="transmembrane region" description="Helical" evidence="9">
    <location>
        <begin position="259"/>
        <end position="278"/>
    </location>
</feature>
<name>A0A1B6EFT2_9HEMI</name>
<keyword evidence="2" id="KW-1003">Cell membrane</keyword>
<dbReference type="CDD" id="cd17358">
    <property type="entry name" value="MFS_GLUT6_8_Class3_like"/>
    <property type="match status" value="1"/>
</dbReference>
<dbReference type="PROSITE" id="PS50850">
    <property type="entry name" value="MFS"/>
    <property type="match status" value="1"/>
</dbReference>
<feature type="transmembrane region" description="Helical" evidence="9">
    <location>
        <begin position="562"/>
        <end position="581"/>
    </location>
</feature>
<dbReference type="InterPro" id="IPR020846">
    <property type="entry name" value="MFS_dom"/>
</dbReference>
<evidence type="ECO:0000256" key="4">
    <source>
        <dbReference type="ARBA" id="ARBA00022989"/>
    </source>
</evidence>
<evidence type="ECO:0000256" key="6">
    <source>
        <dbReference type="ARBA" id="ARBA00023180"/>
    </source>
</evidence>
<feature type="transmembrane region" description="Helical" evidence="9">
    <location>
        <begin position="593"/>
        <end position="612"/>
    </location>
</feature>
<reference evidence="11" key="1">
    <citation type="submission" date="2015-12" db="EMBL/GenBank/DDBJ databases">
        <title>De novo transcriptome assembly of four potential Pierce s Disease insect vectors from Arizona vineyards.</title>
        <authorList>
            <person name="Tassone E.E."/>
        </authorList>
    </citation>
    <scope>NUCLEOTIDE SEQUENCE</scope>
</reference>
<evidence type="ECO:0000259" key="10">
    <source>
        <dbReference type="PROSITE" id="PS50850"/>
    </source>
</evidence>
<organism evidence="11">
    <name type="scientific">Clastoptera arizonana</name>
    <name type="common">Arizona spittle bug</name>
    <dbReference type="NCBI Taxonomy" id="38151"/>
    <lineage>
        <taxon>Eukaryota</taxon>
        <taxon>Metazoa</taxon>
        <taxon>Ecdysozoa</taxon>
        <taxon>Arthropoda</taxon>
        <taxon>Hexapoda</taxon>
        <taxon>Insecta</taxon>
        <taxon>Pterygota</taxon>
        <taxon>Neoptera</taxon>
        <taxon>Paraneoptera</taxon>
        <taxon>Hemiptera</taxon>
        <taxon>Auchenorrhyncha</taxon>
        <taxon>Cercopoidea</taxon>
        <taxon>Clastopteridae</taxon>
        <taxon>Clastoptera</taxon>
    </lineage>
</organism>
<feature type="transmembrane region" description="Helical" evidence="9">
    <location>
        <begin position="344"/>
        <end position="362"/>
    </location>
</feature>
<dbReference type="Gene3D" id="1.20.1250.20">
    <property type="entry name" value="MFS general substrate transporter like domains"/>
    <property type="match status" value="1"/>
</dbReference>
<dbReference type="InterPro" id="IPR003663">
    <property type="entry name" value="Sugar/inositol_transpt"/>
</dbReference>
<gene>
    <name evidence="11" type="ORF">g.11878</name>
</gene>
<feature type="transmembrane region" description="Helical" evidence="9">
    <location>
        <begin position="317"/>
        <end position="338"/>
    </location>
</feature>
<evidence type="ECO:0000256" key="2">
    <source>
        <dbReference type="ARBA" id="ARBA00022475"/>
    </source>
</evidence>
<evidence type="ECO:0000256" key="8">
    <source>
        <dbReference type="SAM" id="MobiDB-lite"/>
    </source>
</evidence>
<dbReference type="NCBIfam" id="TIGR00879">
    <property type="entry name" value="SP"/>
    <property type="match status" value="1"/>
</dbReference>
<feature type="transmembrane region" description="Helical" evidence="9">
    <location>
        <begin position="228"/>
        <end position="247"/>
    </location>
</feature>
<dbReference type="PROSITE" id="PS00216">
    <property type="entry name" value="SUGAR_TRANSPORT_1"/>
    <property type="match status" value="1"/>
</dbReference>
<feature type="transmembrane region" description="Helical" evidence="9">
    <location>
        <begin position="525"/>
        <end position="550"/>
    </location>
</feature>
<dbReference type="InterPro" id="IPR036259">
    <property type="entry name" value="MFS_trans_sf"/>
</dbReference>
<dbReference type="InterPro" id="IPR005829">
    <property type="entry name" value="Sugar_transporter_CS"/>
</dbReference>
<protein>
    <recommendedName>
        <fullName evidence="10">Major facilitator superfamily (MFS) profile domain-containing protein</fullName>
    </recommendedName>
</protein>
<dbReference type="InterPro" id="IPR005828">
    <property type="entry name" value="MFS_sugar_transport-like"/>
</dbReference>
<evidence type="ECO:0000313" key="11">
    <source>
        <dbReference type="EMBL" id="JAS36802.1"/>
    </source>
</evidence>
<comment type="subcellular location">
    <subcellularLocation>
        <location evidence="1">Cell membrane</location>
        <topology evidence="1">Multi-pass membrane protein</topology>
    </subcellularLocation>
</comment>
<evidence type="ECO:0000256" key="7">
    <source>
        <dbReference type="ARBA" id="ARBA00024348"/>
    </source>
</evidence>
<dbReference type="PROSITE" id="PS00217">
    <property type="entry name" value="SUGAR_TRANSPORT_2"/>
    <property type="match status" value="1"/>
</dbReference>
<dbReference type="Pfam" id="PF00083">
    <property type="entry name" value="Sugar_tr"/>
    <property type="match status" value="1"/>
</dbReference>
<comment type="similarity">
    <text evidence="7">Belongs to the major facilitator superfamily. Sugar transporter (TC 2.A.1.1) family. Trehalose transporter subfamily.</text>
</comment>
<sequence length="655" mass="71305">MWWARNNDLGHSNMAENMNISDEDSLSEEELKLVQSGGAKIFSTHHRPPPSGISSQTSSTASVATNSGSTSALLHHKKSKKNYHVIAIPNLHKHNIYNKTQKMTSGVQKELNLFLANPNVPDISDDSDVCKPKSVSEDHVPYMDGSDYEAGEKRINIDSSDEERMADFNGPVIVETKPLAFSQVAYQVLAAISVSLGSMVIGFASAYTSPALASMAKPNSTLHATDEQASWIGSLMPLSALIGGMAGGPLIESIGRRTTILSTAVPFILSFLLISFAINIPMIMAGRCIAGFCVGIGSLALPVYLGETIQPEVRGSLGLLPTTIGNLGILICFIAGSYLNWSHLALLGAVIPVPFLICMFLIPETPRWLINKSKHKKARKALQWLRGEETDISREFTEVEKNTNQAEKDDGSSACSELFSKRYARPLLISIGLMFFQQMSGINAVIFYTVRIFQDAGSTIDENLCTIIVGIVNLASTFIATMLIDRLGRKILLYASSMLMTLTLLTLGTFFYFKSRGTDVSEYGWLPLMSFVIFVIGFSVGFGPIPWLMMGEILPAKIRGSAASLATAFNWSCTFVVTKTFTDMIALVGSHGAFWIFGGICFTGLFFVIIFVPETQGKSLEDIERNLTGSGPKVPVRAVRRMSSIANLKPMPISL</sequence>
<dbReference type="PRINTS" id="PR00171">
    <property type="entry name" value="SUGRTRNSPORT"/>
</dbReference>
<feature type="transmembrane region" description="Helical" evidence="9">
    <location>
        <begin position="467"/>
        <end position="484"/>
    </location>
</feature>
<evidence type="ECO:0000256" key="5">
    <source>
        <dbReference type="ARBA" id="ARBA00023136"/>
    </source>
</evidence>
<feature type="transmembrane region" description="Helical" evidence="9">
    <location>
        <begin position="184"/>
        <end position="208"/>
    </location>
</feature>